<accession>A0ACA9KPC4</accession>
<gene>
    <name evidence="1" type="ORF">ACOLOM_LOCUS2152</name>
</gene>
<keyword evidence="2" id="KW-1185">Reference proteome</keyword>
<evidence type="ECO:0000313" key="1">
    <source>
        <dbReference type="EMBL" id="CAG8485270.1"/>
    </source>
</evidence>
<protein>
    <submittedName>
        <fullName evidence="1">13274_t:CDS:1</fullName>
    </submittedName>
</protein>
<sequence>MEKVKKGHFIMKKRWARGRRAFEKIKVMSQKKVNLLGWKRHNPRSLITDSRVEDHQSEQFIRKNNAGNM</sequence>
<dbReference type="EMBL" id="CAJVPT010002679">
    <property type="protein sequence ID" value="CAG8485270.1"/>
    <property type="molecule type" value="Genomic_DNA"/>
</dbReference>
<name>A0ACA9KPC4_9GLOM</name>
<reference evidence="1" key="1">
    <citation type="submission" date="2021-06" db="EMBL/GenBank/DDBJ databases">
        <authorList>
            <person name="Kallberg Y."/>
            <person name="Tangrot J."/>
            <person name="Rosling A."/>
        </authorList>
    </citation>
    <scope>NUCLEOTIDE SEQUENCE</scope>
    <source>
        <strain evidence="1">CL356</strain>
    </source>
</reference>
<evidence type="ECO:0000313" key="2">
    <source>
        <dbReference type="Proteomes" id="UP000789525"/>
    </source>
</evidence>
<dbReference type="Proteomes" id="UP000789525">
    <property type="component" value="Unassembled WGS sequence"/>
</dbReference>
<comment type="caution">
    <text evidence="1">The sequence shown here is derived from an EMBL/GenBank/DDBJ whole genome shotgun (WGS) entry which is preliminary data.</text>
</comment>
<proteinExistence type="predicted"/>
<organism evidence="1 2">
    <name type="scientific">Acaulospora colombiana</name>
    <dbReference type="NCBI Taxonomy" id="27376"/>
    <lineage>
        <taxon>Eukaryota</taxon>
        <taxon>Fungi</taxon>
        <taxon>Fungi incertae sedis</taxon>
        <taxon>Mucoromycota</taxon>
        <taxon>Glomeromycotina</taxon>
        <taxon>Glomeromycetes</taxon>
        <taxon>Diversisporales</taxon>
        <taxon>Acaulosporaceae</taxon>
        <taxon>Acaulospora</taxon>
    </lineage>
</organism>